<evidence type="ECO:0000256" key="4">
    <source>
        <dbReference type="ARBA" id="ARBA00023125"/>
    </source>
</evidence>
<feature type="domain" description="DNA-binding protein H-NS-like C-terminal" evidence="6">
    <location>
        <begin position="71"/>
        <end position="116"/>
    </location>
</feature>
<dbReference type="AlphaFoldDB" id="A0A1I1WY08"/>
<feature type="compositionally biased region" description="Polar residues" evidence="5">
    <location>
        <begin position="80"/>
        <end position="92"/>
    </location>
</feature>
<dbReference type="SMART" id="SM00528">
    <property type="entry name" value="HNS"/>
    <property type="match status" value="1"/>
</dbReference>
<dbReference type="GO" id="GO:0003681">
    <property type="term" value="F:bent DNA binding"/>
    <property type="evidence" value="ECO:0007669"/>
    <property type="project" value="TreeGrafter"/>
</dbReference>
<keyword evidence="4 7" id="KW-0238">DNA-binding</keyword>
<comment type="subcellular location">
    <subcellularLocation>
        <location evidence="1">Cytoplasm</location>
        <location evidence="1">Nucleoid</location>
    </subcellularLocation>
</comment>
<organism evidence="7 8">
    <name type="scientific">Sulfitobacter brevis</name>
    <dbReference type="NCBI Taxonomy" id="74348"/>
    <lineage>
        <taxon>Bacteria</taxon>
        <taxon>Pseudomonadati</taxon>
        <taxon>Pseudomonadota</taxon>
        <taxon>Alphaproteobacteria</taxon>
        <taxon>Rhodobacterales</taxon>
        <taxon>Roseobacteraceae</taxon>
        <taxon>Sulfitobacter</taxon>
    </lineage>
</organism>
<evidence type="ECO:0000256" key="5">
    <source>
        <dbReference type="SAM" id="MobiDB-lite"/>
    </source>
</evidence>
<evidence type="ECO:0000259" key="6">
    <source>
        <dbReference type="SMART" id="SM00528"/>
    </source>
</evidence>
<dbReference type="GO" id="GO:0000976">
    <property type="term" value="F:transcription cis-regulatory region binding"/>
    <property type="evidence" value="ECO:0007669"/>
    <property type="project" value="TreeGrafter"/>
</dbReference>
<dbReference type="Gene3D" id="4.10.430.10">
    <property type="entry name" value="Histone-like protein H-NS, C-terminal domain"/>
    <property type="match status" value="1"/>
</dbReference>
<proteinExistence type="inferred from homology"/>
<dbReference type="SUPFAM" id="SSF81273">
    <property type="entry name" value="H-NS histone-like proteins"/>
    <property type="match status" value="1"/>
</dbReference>
<keyword evidence="8" id="KW-1185">Reference proteome</keyword>
<dbReference type="STRING" id="74348.SAMN04488523_104183"/>
<feature type="compositionally biased region" description="Basic and acidic residues" evidence="5">
    <location>
        <begin position="103"/>
        <end position="116"/>
    </location>
</feature>
<protein>
    <submittedName>
        <fullName evidence="7">DNA-binding protein H-NS</fullName>
    </submittedName>
</protein>
<comment type="similarity">
    <text evidence="2">Belongs to the histone-like protein H-NS family.</text>
</comment>
<dbReference type="Pfam" id="PF00816">
    <property type="entry name" value="Histone_HNS"/>
    <property type="match status" value="1"/>
</dbReference>
<evidence type="ECO:0000256" key="3">
    <source>
        <dbReference type="ARBA" id="ARBA00022490"/>
    </source>
</evidence>
<keyword evidence="3" id="KW-0963">Cytoplasm</keyword>
<dbReference type="PANTHER" id="PTHR38097">
    <property type="match status" value="1"/>
</dbReference>
<evidence type="ECO:0000256" key="1">
    <source>
        <dbReference type="ARBA" id="ARBA00004453"/>
    </source>
</evidence>
<dbReference type="EMBL" id="FOMW01000004">
    <property type="protein sequence ID" value="SFE00065.1"/>
    <property type="molecule type" value="Genomic_DNA"/>
</dbReference>
<reference evidence="7 8" key="1">
    <citation type="submission" date="2016-10" db="EMBL/GenBank/DDBJ databases">
        <authorList>
            <person name="de Groot N.N."/>
        </authorList>
    </citation>
    <scope>NUCLEOTIDE SEQUENCE [LARGE SCALE GENOMIC DNA]</scope>
    <source>
        <strain evidence="7 8">DSM 11443</strain>
    </source>
</reference>
<evidence type="ECO:0000313" key="7">
    <source>
        <dbReference type="EMBL" id="SFE00065.1"/>
    </source>
</evidence>
<feature type="region of interest" description="Disordered" evidence="5">
    <location>
        <begin position="50"/>
        <end position="116"/>
    </location>
</feature>
<sequence length="116" mass="12981">MEIDLKSMNSKELEKLLSDVKKTLASTQARDRKEARKAAQKAAAEWGFSLSDISDDEKPQVKPKKTKAKSSKPKAASKPQFANPSDASQTWTGKGRQPNWYRSEIENGKSPDDMRI</sequence>
<feature type="compositionally biased region" description="Basic residues" evidence="5">
    <location>
        <begin position="61"/>
        <end position="72"/>
    </location>
</feature>
<dbReference type="GO" id="GO:0032993">
    <property type="term" value="C:protein-DNA complex"/>
    <property type="evidence" value="ECO:0007669"/>
    <property type="project" value="TreeGrafter"/>
</dbReference>
<dbReference type="GO" id="GO:0005829">
    <property type="term" value="C:cytosol"/>
    <property type="evidence" value="ECO:0007669"/>
    <property type="project" value="TreeGrafter"/>
</dbReference>
<dbReference type="InterPro" id="IPR027444">
    <property type="entry name" value="H-NS_C_dom"/>
</dbReference>
<evidence type="ECO:0000256" key="2">
    <source>
        <dbReference type="ARBA" id="ARBA00010610"/>
    </source>
</evidence>
<dbReference type="OrthoDB" id="5297879at2"/>
<dbReference type="GO" id="GO:0001217">
    <property type="term" value="F:DNA-binding transcription repressor activity"/>
    <property type="evidence" value="ECO:0007669"/>
    <property type="project" value="TreeGrafter"/>
</dbReference>
<dbReference type="Proteomes" id="UP000198977">
    <property type="component" value="Unassembled WGS sequence"/>
</dbReference>
<evidence type="ECO:0000313" key="8">
    <source>
        <dbReference type="Proteomes" id="UP000198977"/>
    </source>
</evidence>
<dbReference type="GO" id="GO:0009295">
    <property type="term" value="C:nucleoid"/>
    <property type="evidence" value="ECO:0007669"/>
    <property type="project" value="UniProtKB-SubCell"/>
</dbReference>
<dbReference type="RefSeq" id="WP_093923108.1">
    <property type="nucleotide sequence ID" value="NZ_FOMW01000004.1"/>
</dbReference>
<dbReference type="PANTHER" id="PTHR38097:SF2">
    <property type="entry name" value="DNA-BINDING PROTEIN STPA"/>
    <property type="match status" value="1"/>
</dbReference>
<accession>A0A1I1WY08</accession>
<name>A0A1I1WY08_9RHOB</name>
<dbReference type="GO" id="GO:0003680">
    <property type="term" value="F:minor groove of adenine-thymine-rich DNA binding"/>
    <property type="evidence" value="ECO:0007669"/>
    <property type="project" value="TreeGrafter"/>
</dbReference>
<dbReference type="InterPro" id="IPR037150">
    <property type="entry name" value="H-NS_C_dom_sf"/>
</dbReference>
<gene>
    <name evidence="7" type="ORF">SAMN04488523_104183</name>
</gene>